<name>A0A250KV25_9GAMM</name>
<gene>
    <name evidence="1" type="ORF">sS8_3538</name>
</gene>
<proteinExistence type="predicted"/>
<evidence type="ECO:0000313" key="1">
    <source>
        <dbReference type="EMBL" id="BBA35475.1"/>
    </source>
</evidence>
<reference evidence="1 2" key="1">
    <citation type="submission" date="2016-12" db="EMBL/GenBank/DDBJ databases">
        <title>Genome sequencing of Methylocaldum marinum.</title>
        <authorList>
            <person name="Takeuchi M."/>
            <person name="Kamagata Y."/>
            <person name="Hiraoka S."/>
            <person name="Oshima K."/>
            <person name="Hattori M."/>
            <person name="Iwasaki W."/>
        </authorList>
    </citation>
    <scope>NUCLEOTIDE SEQUENCE [LARGE SCALE GENOMIC DNA]</scope>
    <source>
        <strain evidence="1 2">S8</strain>
    </source>
</reference>
<evidence type="ECO:0000313" key="2">
    <source>
        <dbReference type="Proteomes" id="UP000266313"/>
    </source>
</evidence>
<dbReference type="AlphaFoldDB" id="A0A250KV25"/>
<protein>
    <recommendedName>
        <fullName evidence="3">Acetyltransferase</fullName>
    </recommendedName>
</protein>
<accession>A0A250KV25</accession>
<dbReference type="EMBL" id="AP017928">
    <property type="protein sequence ID" value="BBA35475.1"/>
    <property type="molecule type" value="Genomic_DNA"/>
</dbReference>
<dbReference type="OrthoDB" id="9810649at2"/>
<evidence type="ECO:0008006" key="3">
    <source>
        <dbReference type="Google" id="ProtNLM"/>
    </source>
</evidence>
<organism evidence="1 2">
    <name type="scientific">Methylocaldum marinum</name>
    <dbReference type="NCBI Taxonomy" id="1432792"/>
    <lineage>
        <taxon>Bacteria</taxon>
        <taxon>Pseudomonadati</taxon>
        <taxon>Pseudomonadota</taxon>
        <taxon>Gammaproteobacteria</taxon>
        <taxon>Methylococcales</taxon>
        <taxon>Methylococcaceae</taxon>
        <taxon>Methylocaldum</taxon>
    </lineage>
</organism>
<dbReference type="KEGG" id="mmai:sS8_3538"/>
<dbReference type="RefSeq" id="WP_119630759.1">
    <property type="nucleotide sequence ID" value="NZ_AP017928.1"/>
</dbReference>
<sequence>MFLKLKKNGHLVEVLSLNDLVNPIHKTVVGRLHWGEEMQDPEKFQKTDLVFPSGETLPICWTDVHYRDKELPASKP</sequence>
<dbReference type="Proteomes" id="UP000266313">
    <property type="component" value="Chromosome"/>
</dbReference>
<keyword evidence="2" id="KW-1185">Reference proteome</keyword>